<evidence type="ECO:0000256" key="3">
    <source>
        <dbReference type="ARBA" id="ARBA00022741"/>
    </source>
</evidence>
<feature type="binding site" evidence="7">
    <location>
        <position position="497"/>
    </location>
    <ligand>
        <name>ATP</name>
        <dbReference type="ChEBI" id="CHEBI:30616"/>
    </ligand>
</feature>
<comment type="subunit">
    <text evidence="7">Homodimer.</text>
</comment>
<feature type="binding site" evidence="7">
    <location>
        <begin position="549"/>
        <end position="552"/>
    </location>
    <ligand>
        <name>ATP</name>
        <dbReference type="ChEBI" id="CHEBI:30616"/>
    </ligand>
</feature>
<dbReference type="PANTHER" id="PTHR22594">
    <property type="entry name" value="ASPARTYL/LYSYL-TRNA SYNTHETASE"/>
    <property type="match status" value="1"/>
</dbReference>
<sequence>MLGCGRMFQGVVLFKSKYRDCSIGEVSDTYLEKVIRLSGWVFRKRDHGSILFIDLRDAYGTIQLVASEETRDFHKFTAIPYESVVTIEGLVKRRSAETINTSLKSGDLEVFVKSWFVQSYADPLPLQIESEFPQPEETRLRYRYLDLRRSDLKKNIVLRSHIISEIRKFMEAEGFIEFQTPILTASSPEGARDYLVPSRIHKGKFYALPQAPQQFKQLLMVAGFDRYFQIAPCFRDEDSRADRSPGEFYQLDLEMSFVEQEDIFCLMEKLLIKIFSKYSDKRIHSEFPRISYKDAMLLYGTDKPDLRNPIKITDFTTVFRESNFSIFREKVEKGALVRGIPAPGCGAKSRKFFDDSINYAMEELKASGLAYITFEAGIPKGPIAKFLSSEQIAMIVQGAQLKENDAIFFSCDARHNVERISGGVRKKLGVELALIDPSEFRFCWIVDFPYFELDEKTGKLDFSHNPFSMPKDGVSAFEGDPLEIISQQYDIVCNGIELSSGAVRNHRPDIMYRAFEILGFDKDYVDQSFGALVESFQYGAPPHAGIAPGIDRMVMLIADEENIREVIAFPMNQKCEDLMMKAPSIVDEKRLSECGIKLMR</sequence>
<evidence type="ECO:0000256" key="7">
    <source>
        <dbReference type="HAMAP-Rule" id="MF_00044"/>
    </source>
</evidence>
<evidence type="ECO:0000259" key="8">
    <source>
        <dbReference type="PROSITE" id="PS50862"/>
    </source>
</evidence>
<dbReference type="SUPFAM" id="SSF50249">
    <property type="entry name" value="Nucleic acid-binding proteins"/>
    <property type="match status" value="1"/>
</dbReference>
<dbReference type="InterPro" id="IPR029351">
    <property type="entry name" value="GAD_dom"/>
</dbReference>
<dbReference type="InterPro" id="IPR004365">
    <property type="entry name" value="NA-bd_OB_tRNA"/>
</dbReference>
<dbReference type="GO" id="GO:0050560">
    <property type="term" value="F:aspartate-tRNA(Asn) ligase activity"/>
    <property type="evidence" value="ECO:0007669"/>
    <property type="project" value="UniProtKB-EC"/>
</dbReference>
<proteinExistence type="inferred from homology"/>
<dbReference type="InterPro" id="IPR002312">
    <property type="entry name" value="Asp/Asn-tRNA-synth_IIb"/>
</dbReference>
<feature type="binding site" evidence="7">
    <location>
        <position position="464"/>
    </location>
    <ligand>
        <name>L-aspartate</name>
        <dbReference type="ChEBI" id="CHEBI:29991"/>
    </ligand>
</feature>
<dbReference type="GO" id="GO:0005737">
    <property type="term" value="C:cytoplasm"/>
    <property type="evidence" value="ECO:0007669"/>
    <property type="project" value="UniProtKB-SubCell"/>
</dbReference>
<evidence type="ECO:0000313" key="10">
    <source>
        <dbReference type="Proteomes" id="UP000023755"/>
    </source>
</evidence>
<dbReference type="InterPro" id="IPR045864">
    <property type="entry name" value="aa-tRNA-synth_II/BPL/LPL"/>
</dbReference>
<dbReference type="CDD" id="cd04317">
    <property type="entry name" value="EcAspRS_like_N"/>
    <property type="match status" value="1"/>
</dbReference>
<dbReference type="InterPro" id="IPR047089">
    <property type="entry name" value="Asp-tRNA-ligase_1_N"/>
</dbReference>
<dbReference type="AlphaFoldDB" id="X5HLT8"/>
<dbReference type="NCBIfam" id="TIGR00459">
    <property type="entry name" value="aspS_bact"/>
    <property type="match status" value="1"/>
</dbReference>
<dbReference type="GO" id="GO:0004815">
    <property type="term" value="F:aspartate-tRNA ligase activity"/>
    <property type="evidence" value="ECO:0007669"/>
    <property type="project" value="UniProtKB-UniRule"/>
</dbReference>
<keyword evidence="6 7" id="KW-0030">Aminoacyl-tRNA synthetase</keyword>
<dbReference type="EMBL" id="CP007481">
    <property type="protein sequence ID" value="AHX11395.1"/>
    <property type="molecule type" value="Genomic_DNA"/>
</dbReference>
<dbReference type="Pfam" id="PF00152">
    <property type="entry name" value="tRNA-synt_2"/>
    <property type="match status" value="1"/>
</dbReference>
<name>X5HLT8_9RICK</name>
<dbReference type="InterPro" id="IPR004115">
    <property type="entry name" value="GAD-like_sf"/>
</dbReference>
<gene>
    <name evidence="7 9" type="primary">aspS</name>
    <name evidence="9" type="ORF">NHE_0451</name>
</gene>
<dbReference type="InterPro" id="IPR004524">
    <property type="entry name" value="Asp-tRNA-ligase_1"/>
</dbReference>
<dbReference type="EC" id="6.1.1.23" evidence="7"/>
<evidence type="ECO:0000256" key="1">
    <source>
        <dbReference type="ARBA" id="ARBA00006303"/>
    </source>
</evidence>
<keyword evidence="2 7" id="KW-0436">Ligase</keyword>
<feature type="binding site" evidence="7">
    <location>
        <position position="235"/>
    </location>
    <ligand>
        <name>L-aspartate</name>
        <dbReference type="ChEBI" id="CHEBI:29991"/>
    </ligand>
</feature>
<feature type="binding site" evidence="7">
    <location>
        <begin position="235"/>
        <end position="237"/>
    </location>
    <ligand>
        <name>ATP</name>
        <dbReference type="ChEBI" id="CHEBI:30616"/>
    </ligand>
</feature>
<keyword evidence="5 7" id="KW-0648">Protein biosynthesis</keyword>
<dbReference type="Pfam" id="PF02938">
    <property type="entry name" value="GAD"/>
    <property type="match status" value="1"/>
</dbReference>
<dbReference type="SUPFAM" id="SSF55261">
    <property type="entry name" value="GAD domain-like"/>
    <property type="match status" value="1"/>
</dbReference>
<dbReference type="GO" id="GO:0003676">
    <property type="term" value="F:nucleic acid binding"/>
    <property type="evidence" value="ECO:0007669"/>
    <property type="project" value="InterPro"/>
</dbReference>
<keyword evidence="3 7" id="KW-0547">Nucleotide-binding</keyword>
<accession>X5HLT8</accession>
<dbReference type="HOGENOM" id="CLU_014330_3_2_5"/>
<dbReference type="InterPro" id="IPR004364">
    <property type="entry name" value="Aa-tRNA-synt_II"/>
</dbReference>
<dbReference type="InterPro" id="IPR047090">
    <property type="entry name" value="AspRS_core"/>
</dbReference>
<dbReference type="Gene3D" id="3.30.930.10">
    <property type="entry name" value="Bira Bifunctional Protein, Domain 2"/>
    <property type="match status" value="1"/>
</dbReference>
<dbReference type="InterPro" id="IPR006195">
    <property type="entry name" value="aa-tRNA-synth_II"/>
</dbReference>
<dbReference type="CDD" id="cd00777">
    <property type="entry name" value="AspRS_core"/>
    <property type="match status" value="1"/>
</dbReference>
<evidence type="ECO:0000256" key="6">
    <source>
        <dbReference type="ARBA" id="ARBA00023146"/>
    </source>
</evidence>
<protein>
    <recommendedName>
        <fullName evidence="7">Aspartate--tRNA(Asp/Asn) ligase</fullName>
        <ecNumber evidence="7">6.1.1.23</ecNumber>
    </recommendedName>
    <alternativeName>
        <fullName evidence="7">Aspartyl-tRNA synthetase</fullName>
        <shortName evidence="7">AspRS</shortName>
    </alternativeName>
    <alternativeName>
        <fullName evidence="7">Non-discriminating aspartyl-tRNA synthetase</fullName>
        <shortName evidence="7">ND-AspRS</shortName>
    </alternativeName>
</protein>
<keyword evidence="10" id="KW-1185">Reference proteome</keyword>
<dbReference type="KEGG" id="nhm:NHE_0451"/>
<dbReference type="PROSITE" id="PS50862">
    <property type="entry name" value="AA_TRNA_LIGASE_II"/>
    <property type="match status" value="1"/>
</dbReference>
<dbReference type="Gene3D" id="3.30.1360.30">
    <property type="entry name" value="GAD-like domain"/>
    <property type="match status" value="1"/>
</dbReference>
<feature type="domain" description="Aminoacyl-transfer RNA synthetases class-II family profile" evidence="8">
    <location>
        <begin position="158"/>
        <end position="583"/>
    </location>
</feature>
<comment type="subcellular location">
    <subcellularLocation>
        <location evidence="7">Cytoplasm</location>
    </subcellularLocation>
</comment>
<evidence type="ECO:0000313" key="9">
    <source>
        <dbReference type="EMBL" id="AHX11395.1"/>
    </source>
</evidence>
<evidence type="ECO:0000256" key="2">
    <source>
        <dbReference type="ARBA" id="ARBA00022598"/>
    </source>
</evidence>
<feature type="site" description="Important for tRNA non-discrimination" evidence="7">
    <location>
        <position position="47"/>
    </location>
</feature>
<dbReference type="Gene3D" id="2.40.50.140">
    <property type="entry name" value="Nucleic acid-binding proteins"/>
    <property type="match status" value="1"/>
</dbReference>
<feature type="binding site" evidence="7">
    <location>
        <position position="504"/>
    </location>
    <ligand>
        <name>L-aspartate</name>
        <dbReference type="ChEBI" id="CHEBI:29991"/>
    </ligand>
</feature>
<dbReference type="STRING" id="1286528.NHE_0451"/>
<evidence type="ECO:0000256" key="5">
    <source>
        <dbReference type="ARBA" id="ARBA00022917"/>
    </source>
</evidence>
<evidence type="ECO:0000256" key="4">
    <source>
        <dbReference type="ARBA" id="ARBA00022840"/>
    </source>
</evidence>
<dbReference type="InterPro" id="IPR012340">
    <property type="entry name" value="NA-bd_OB-fold"/>
</dbReference>
<feature type="region of interest" description="Aspartate" evidence="7">
    <location>
        <begin position="213"/>
        <end position="216"/>
    </location>
</feature>
<comment type="catalytic activity">
    <reaction evidence="7">
        <text>tRNA(Asx) + L-aspartate + ATP = L-aspartyl-tRNA(Asx) + AMP + diphosphate</text>
        <dbReference type="Rhea" id="RHEA:18349"/>
        <dbReference type="Rhea" id="RHEA-COMP:9710"/>
        <dbReference type="Rhea" id="RHEA-COMP:9711"/>
        <dbReference type="ChEBI" id="CHEBI:29991"/>
        <dbReference type="ChEBI" id="CHEBI:30616"/>
        <dbReference type="ChEBI" id="CHEBI:33019"/>
        <dbReference type="ChEBI" id="CHEBI:78442"/>
        <dbReference type="ChEBI" id="CHEBI:78516"/>
        <dbReference type="ChEBI" id="CHEBI:456215"/>
        <dbReference type="EC" id="6.1.1.23"/>
    </reaction>
</comment>
<feature type="binding site" evidence="7">
    <location>
        <position position="189"/>
    </location>
    <ligand>
        <name>L-aspartate</name>
        <dbReference type="ChEBI" id="CHEBI:29991"/>
    </ligand>
</feature>
<dbReference type="GO" id="GO:0005524">
    <property type="term" value="F:ATP binding"/>
    <property type="evidence" value="ECO:0007669"/>
    <property type="project" value="UniProtKB-UniRule"/>
</dbReference>
<keyword evidence="4 7" id="KW-0067">ATP-binding</keyword>
<dbReference type="PANTHER" id="PTHR22594:SF5">
    <property type="entry name" value="ASPARTATE--TRNA LIGASE, MITOCHONDRIAL"/>
    <property type="match status" value="1"/>
</dbReference>
<dbReference type="NCBIfam" id="NF001750">
    <property type="entry name" value="PRK00476.1"/>
    <property type="match status" value="1"/>
</dbReference>
<dbReference type="SUPFAM" id="SSF55681">
    <property type="entry name" value="Class II aaRS and biotin synthetases"/>
    <property type="match status" value="1"/>
</dbReference>
<keyword evidence="7" id="KW-0963">Cytoplasm</keyword>
<comment type="function">
    <text evidence="7">Aspartyl-tRNA synthetase with relaxed tRNA specificity since it is able to aspartylate not only its cognate tRNA(Asp) but also tRNA(Asn). Reaction proceeds in two steps: L-aspartate is first activated by ATP to form Asp-AMP and then transferred to the acceptor end of tRNA(Asp/Asn).</text>
</comment>
<comment type="caution">
    <text evidence="7">Lacks conserved residue(s) required for the propagation of feature annotation.</text>
</comment>
<dbReference type="Proteomes" id="UP000023755">
    <property type="component" value="Chromosome"/>
</dbReference>
<dbReference type="GO" id="GO:0006422">
    <property type="term" value="P:aspartyl-tRNA aminoacylation"/>
    <property type="evidence" value="ECO:0007669"/>
    <property type="project" value="UniProtKB-UniRule"/>
</dbReference>
<comment type="similarity">
    <text evidence="1 7">Belongs to the class-II aminoacyl-tRNA synthetase family. Type 1 subfamily.</text>
</comment>
<dbReference type="PRINTS" id="PR01042">
    <property type="entry name" value="TRNASYNTHASP"/>
</dbReference>
<organism evidence="9 10">
    <name type="scientific">Neorickettsia helminthoeca str. Oregon</name>
    <dbReference type="NCBI Taxonomy" id="1286528"/>
    <lineage>
        <taxon>Bacteria</taxon>
        <taxon>Pseudomonadati</taxon>
        <taxon>Pseudomonadota</taxon>
        <taxon>Alphaproteobacteria</taxon>
        <taxon>Rickettsiales</taxon>
        <taxon>Anaplasmataceae</taxon>
        <taxon>Neorickettsia</taxon>
    </lineage>
</organism>
<reference evidence="9 10" key="1">
    <citation type="submission" date="2014-03" db="EMBL/GenBank/DDBJ databases">
        <title>Sequencing and Comparison of Genomes and Transcriptome Profiles of Human Ehrlichiosis Agents.</title>
        <authorList>
            <person name="Lin M."/>
            <person name="Daugherty S.C."/>
            <person name="Nagaraj S."/>
            <person name="Cheng Z."/>
            <person name="Xiong Q."/>
            <person name="Lin F.-Y."/>
            <person name="Sengamalay N."/>
            <person name="Ott S."/>
            <person name="Godinez A."/>
            <person name="Tallon L.J."/>
            <person name="Sadzewicz L."/>
            <person name="Fraser C.M."/>
            <person name="Dunning Hotopp J.C."/>
            <person name="Rikihisa Y."/>
        </authorList>
    </citation>
    <scope>NUCLEOTIDE SEQUENCE [LARGE SCALE GENOMIC DNA]</scope>
    <source>
        <strain evidence="9 10">Oregon</strain>
    </source>
</reference>
<dbReference type="HAMAP" id="MF_00044">
    <property type="entry name" value="Asp_tRNA_synth_type1"/>
    <property type="match status" value="1"/>
</dbReference>
<dbReference type="Pfam" id="PF01336">
    <property type="entry name" value="tRNA_anti-codon"/>
    <property type="match status" value="1"/>
</dbReference>